<dbReference type="AlphaFoldDB" id="A0A1M6GPR7"/>
<dbReference type="InterPro" id="IPR007712">
    <property type="entry name" value="RelE/ParE_toxin"/>
</dbReference>
<name>A0A1M6GPR7_9FIRM</name>
<dbReference type="EMBL" id="FQYW01000035">
    <property type="protein sequence ID" value="SHJ11902.1"/>
    <property type="molecule type" value="Genomic_DNA"/>
</dbReference>
<reference evidence="2 3" key="1">
    <citation type="submission" date="2016-11" db="EMBL/GenBank/DDBJ databases">
        <authorList>
            <person name="Jaros S."/>
            <person name="Januszkiewicz K."/>
            <person name="Wedrychowicz H."/>
        </authorList>
    </citation>
    <scope>NUCLEOTIDE SEQUENCE [LARGE SCALE GENOMIC DNA]</scope>
    <source>
        <strain evidence="2 3">DSM 3074</strain>
    </source>
</reference>
<dbReference type="Proteomes" id="UP000191240">
    <property type="component" value="Unassembled WGS sequence"/>
</dbReference>
<evidence type="ECO:0000313" key="3">
    <source>
        <dbReference type="Proteomes" id="UP000191240"/>
    </source>
</evidence>
<evidence type="ECO:0000313" key="2">
    <source>
        <dbReference type="EMBL" id="SHJ11902.1"/>
    </source>
</evidence>
<dbReference type="RefSeq" id="WP_080326336.1">
    <property type="nucleotide sequence ID" value="NZ_FQYW01000035.1"/>
</dbReference>
<dbReference type="Pfam" id="PF05016">
    <property type="entry name" value="ParE_toxin"/>
    <property type="match status" value="1"/>
</dbReference>
<dbReference type="Gene3D" id="3.30.2310.20">
    <property type="entry name" value="RelE-like"/>
    <property type="match status" value="1"/>
</dbReference>
<sequence length="108" mass="12506">MSYSIIISQKAEKDIIEAADYIEFILHNPKAADDLLDKVTEEIENLSVMPVKFGIVDEPVLKAWGIRIFSINSYLVFYRIDEAANLVNIVRFLYGKRNWKSILRLDVQ</sequence>
<evidence type="ECO:0000256" key="1">
    <source>
        <dbReference type="ARBA" id="ARBA00022649"/>
    </source>
</evidence>
<dbReference type="OrthoDB" id="3268478at2"/>
<organism evidence="2 3">
    <name type="scientific">Anaerovibrio lipolyticus DSM 3074</name>
    <dbReference type="NCBI Taxonomy" id="1120997"/>
    <lineage>
        <taxon>Bacteria</taxon>
        <taxon>Bacillati</taxon>
        <taxon>Bacillota</taxon>
        <taxon>Negativicutes</taxon>
        <taxon>Selenomonadales</taxon>
        <taxon>Selenomonadaceae</taxon>
        <taxon>Anaerovibrio</taxon>
    </lineage>
</organism>
<keyword evidence="1" id="KW-1277">Toxin-antitoxin system</keyword>
<protein>
    <submittedName>
        <fullName evidence="2">Plasmid stabilization system protein ParE</fullName>
    </submittedName>
</protein>
<accession>A0A1M6GPR7</accession>
<proteinExistence type="predicted"/>
<gene>
    <name evidence="2" type="ORF">SAMN02745671_02728</name>
</gene>
<dbReference type="InterPro" id="IPR035093">
    <property type="entry name" value="RelE/ParE_toxin_dom_sf"/>
</dbReference>